<dbReference type="OrthoDB" id="5069860at2759"/>
<sequence>MRRPQRNPRLSESQQPLESEDVPSRESARRLIHTDELIKRLDQEFRRRDRRSGPNPRGASALPPPQQLVNLYSYSGASPLPGAATASMHAAETFSYPRDTPIVSPEPALQGDQRISAVRDTPSVFQTTDQVTGPGMRYAQEYPSISEGLSGMEPQQQVTGLDLGAHYTPIDSDLVSGPLNGYTTASLASPTTQAPEGSYLVGPPYSQPPTYFQQDWHEPTLSTFNLAPQSEQPIFRVRGPNGRWIPMVVEWMLTIQSSFITPSAAMETGWYIDDSRLLPPGDWTEVTASGRPITPTHWVTIDIQADATFGFSQRTIHIAIYPRQPDSNDTKLIMGSNLWEQLYQQPGGLPNVLPTNFPEQ</sequence>
<feature type="compositionally biased region" description="Basic and acidic residues" evidence="1">
    <location>
        <begin position="22"/>
        <end position="47"/>
    </location>
</feature>
<reference evidence="2 3" key="1">
    <citation type="submission" date="2020-01" db="EMBL/GenBank/DDBJ databases">
        <title>Identification and distribution of gene clusters putatively required for synthesis of sphingolipid metabolism inhibitors in phylogenetically diverse species of the filamentous fungus Fusarium.</title>
        <authorList>
            <person name="Kim H.-S."/>
            <person name="Busman M."/>
            <person name="Brown D.W."/>
            <person name="Divon H."/>
            <person name="Uhlig S."/>
            <person name="Proctor R.H."/>
        </authorList>
    </citation>
    <scope>NUCLEOTIDE SEQUENCE [LARGE SCALE GENOMIC DNA]</scope>
    <source>
        <strain evidence="2 3">NRRL 20459</strain>
    </source>
</reference>
<comment type="caution">
    <text evidence="2">The sequence shown here is derived from an EMBL/GenBank/DDBJ whole genome shotgun (WGS) entry which is preliminary data.</text>
</comment>
<dbReference type="Proteomes" id="UP000554235">
    <property type="component" value="Unassembled WGS sequence"/>
</dbReference>
<feature type="compositionally biased region" description="Polar residues" evidence="1">
    <location>
        <begin position="8"/>
        <end position="17"/>
    </location>
</feature>
<protein>
    <submittedName>
        <fullName evidence="2">Uncharacterized protein</fullName>
    </submittedName>
</protein>
<proteinExistence type="predicted"/>
<feature type="region of interest" description="Disordered" evidence="1">
    <location>
        <begin position="1"/>
        <end position="66"/>
    </location>
</feature>
<gene>
    <name evidence="2" type="ORF">FALBO_12771</name>
</gene>
<keyword evidence="3" id="KW-1185">Reference proteome</keyword>
<accession>A0A8H4L2S4</accession>
<dbReference type="EMBL" id="JAADYS010001940">
    <property type="protein sequence ID" value="KAF4460448.1"/>
    <property type="molecule type" value="Genomic_DNA"/>
</dbReference>
<dbReference type="AlphaFoldDB" id="A0A8H4L2S4"/>
<evidence type="ECO:0000313" key="2">
    <source>
        <dbReference type="EMBL" id="KAF4460448.1"/>
    </source>
</evidence>
<organism evidence="2 3">
    <name type="scientific">Fusarium albosuccineum</name>
    <dbReference type="NCBI Taxonomy" id="1237068"/>
    <lineage>
        <taxon>Eukaryota</taxon>
        <taxon>Fungi</taxon>
        <taxon>Dikarya</taxon>
        <taxon>Ascomycota</taxon>
        <taxon>Pezizomycotina</taxon>
        <taxon>Sordariomycetes</taxon>
        <taxon>Hypocreomycetidae</taxon>
        <taxon>Hypocreales</taxon>
        <taxon>Nectriaceae</taxon>
        <taxon>Fusarium</taxon>
        <taxon>Fusarium decemcellulare species complex</taxon>
    </lineage>
</organism>
<name>A0A8H4L2S4_9HYPO</name>
<evidence type="ECO:0000313" key="3">
    <source>
        <dbReference type="Proteomes" id="UP000554235"/>
    </source>
</evidence>
<evidence type="ECO:0000256" key="1">
    <source>
        <dbReference type="SAM" id="MobiDB-lite"/>
    </source>
</evidence>